<protein>
    <submittedName>
        <fullName evidence="1">Uncharacterized protein</fullName>
    </submittedName>
</protein>
<proteinExistence type="predicted"/>
<sequence>MEAALERRMRAMEERSGPPGRREIWEAIRTRFGGNAKFKKMQKAVFKQQFEAFRISNSEGLEKGYDSILSLLSTIIQPIYPEKEVPLARFADEVIYSLFAKQKKDLDLLHEIWTID</sequence>
<evidence type="ECO:0000313" key="2">
    <source>
        <dbReference type="Proteomes" id="UP001151760"/>
    </source>
</evidence>
<organism evidence="1 2">
    <name type="scientific">Tanacetum coccineum</name>
    <dbReference type="NCBI Taxonomy" id="301880"/>
    <lineage>
        <taxon>Eukaryota</taxon>
        <taxon>Viridiplantae</taxon>
        <taxon>Streptophyta</taxon>
        <taxon>Embryophyta</taxon>
        <taxon>Tracheophyta</taxon>
        <taxon>Spermatophyta</taxon>
        <taxon>Magnoliopsida</taxon>
        <taxon>eudicotyledons</taxon>
        <taxon>Gunneridae</taxon>
        <taxon>Pentapetalae</taxon>
        <taxon>asterids</taxon>
        <taxon>campanulids</taxon>
        <taxon>Asterales</taxon>
        <taxon>Asteraceae</taxon>
        <taxon>Asteroideae</taxon>
        <taxon>Anthemideae</taxon>
        <taxon>Anthemidinae</taxon>
        <taxon>Tanacetum</taxon>
    </lineage>
</organism>
<name>A0ABQ4WGX7_9ASTR</name>
<dbReference type="EMBL" id="BQNB010008633">
    <property type="protein sequence ID" value="GJS52113.1"/>
    <property type="molecule type" value="Genomic_DNA"/>
</dbReference>
<accession>A0ABQ4WGX7</accession>
<evidence type="ECO:0000313" key="1">
    <source>
        <dbReference type="EMBL" id="GJS52113.1"/>
    </source>
</evidence>
<keyword evidence="2" id="KW-1185">Reference proteome</keyword>
<reference evidence="1" key="2">
    <citation type="submission" date="2022-01" db="EMBL/GenBank/DDBJ databases">
        <authorList>
            <person name="Yamashiro T."/>
            <person name="Shiraishi A."/>
            <person name="Satake H."/>
            <person name="Nakayama K."/>
        </authorList>
    </citation>
    <scope>NUCLEOTIDE SEQUENCE</scope>
</reference>
<reference evidence="1" key="1">
    <citation type="journal article" date="2022" name="Int. J. Mol. Sci.">
        <title>Draft Genome of Tanacetum Coccineum: Genomic Comparison of Closely Related Tanacetum-Family Plants.</title>
        <authorList>
            <person name="Yamashiro T."/>
            <person name="Shiraishi A."/>
            <person name="Nakayama K."/>
            <person name="Satake H."/>
        </authorList>
    </citation>
    <scope>NUCLEOTIDE SEQUENCE</scope>
</reference>
<dbReference type="Proteomes" id="UP001151760">
    <property type="component" value="Unassembled WGS sequence"/>
</dbReference>
<comment type="caution">
    <text evidence="1">The sequence shown here is derived from an EMBL/GenBank/DDBJ whole genome shotgun (WGS) entry which is preliminary data.</text>
</comment>
<gene>
    <name evidence="1" type="ORF">Tco_0625475</name>
</gene>